<dbReference type="Gene3D" id="3.30.70.2690">
    <property type="entry name" value="LOR/SDH bifunctional enzyme, conserved domain"/>
    <property type="match status" value="1"/>
</dbReference>
<dbReference type="EMBL" id="BQMJ01000062">
    <property type="protein sequence ID" value="GJQ14971.1"/>
    <property type="molecule type" value="Genomic_DNA"/>
</dbReference>
<dbReference type="Pfam" id="PF16653">
    <property type="entry name" value="Sacchrp_dh_C"/>
    <property type="match status" value="1"/>
</dbReference>
<dbReference type="CDD" id="cd12189">
    <property type="entry name" value="LKR_SDH_like"/>
    <property type="match status" value="1"/>
</dbReference>
<reference evidence="5" key="2">
    <citation type="submission" date="2022-01" db="EMBL/GenBank/DDBJ databases">
        <authorList>
            <person name="Hirooka S."/>
            <person name="Miyagishima S.Y."/>
        </authorList>
    </citation>
    <scope>NUCLEOTIDE SEQUENCE</scope>
    <source>
        <strain evidence="5">NBRC 102759</strain>
    </source>
</reference>
<dbReference type="Pfam" id="PF04455">
    <property type="entry name" value="Saccharop_dh_N"/>
    <property type="match status" value="1"/>
</dbReference>
<dbReference type="SUPFAM" id="SSF55347">
    <property type="entry name" value="Glyceraldehyde-3-phosphate dehydrogenase-like, C-terminal domain"/>
    <property type="match status" value="1"/>
</dbReference>
<dbReference type="Gene3D" id="3.30.360.10">
    <property type="entry name" value="Dihydrodipicolinate Reductase, domain 2"/>
    <property type="match status" value="1"/>
</dbReference>
<dbReference type="SMART" id="SM01003">
    <property type="entry name" value="AlaDh_PNT_N"/>
    <property type="match status" value="1"/>
</dbReference>
<keyword evidence="1" id="KW-0521">NADP</keyword>
<evidence type="ECO:0000256" key="3">
    <source>
        <dbReference type="ARBA" id="ARBA00023027"/>
    </source>
</evidence>
<proteinExistence type="predicted"/>
<dbReference type="GO" id="GO:0005737">
    <property type="term" value="C:cytoplasm"/>
    <property type="evidence" value="ECO:0007669"/>
    <property type="project" value="TreeGrafter"/>
</dbReference>
<dbReference type="PANTHER" id="PTHR11133:SF22">
    <property type="entry name" value="ALPHA-AMINOADIPIC SEMIALDEHYDE SYNTHASE, MITOCHONDRIAL"/>
    <property type="match status" value="1"/>
</dbReference>
<dbReference type="OrthoDB" id="10059875at2759"/>
<dbReference type="InterPro" id="IPR051168">
    <property type="entry name" value="AASS"/>
</dbReference>
<feature type="domain" description="Alanine dehydrogenase/pyridine nucleotide transhydrogenase N-terminal" evidence="4">
    <location>
        <begin position="10"/>
        <end position="149"/>
    </location>
</feature>
<dbReference type="Gene3D" id="1.10.1870.10">
    <property type="entry name" value="Domain 3, Saccharopine reductase"/>
    <property type="match status" value="1"/>
</dbReference>
<accession>A0A9C7Q401</accession>
<dbReference type="SUPFAM" id="SSF52283">
    <property type="entry name" value="Formate/glycerate dehydrogenase catalytic domain-like"/>
    <property type="match status" value="1"/>
</dbReference>
<organism evidence="5 6">
    <name type="scientific">Galdieria partita</name>
    <dbReference type="NCBI Taxonomy" id="83374"/>
    <lineage>
        <taxon>Eukaryota</taxon>
        <taxon>Rhodophyta</taxon>
        <taxon>Bangiophyceae</taxon>
        <taxon>Galdieriales</taxon>
        <taxon>Galdieriaceae</taxon>
        <taxon>Galdieria</taxon>
    </lineage>
</organism>
<dbReference type="InterPro" id="IPR043009">
    <property type="entry name" value="LOR/SDH_bifunc_enz_cons_dom_sf"/>
</dbReference>
<dbReference type="Pfam" id="PF03435">
    <property type="entry name" value="Sacchrp_dh_NADP"/>
    <property type="match status" value="1"/>
</dbReference>
<keyword evidence="6" id="KW-1185">Reference proteome</keyword>
<dbReference type="GO" id="GO:0004753">
    <property type="term" value="F:saccharopine dehydrogenase activity"/>
    <property type="evidence" value="ECO:0007669"/>
    <property type="project" value="TreeGrafter"/>
</dbReference>
<evidence type="ECO:0000313" key="6">
    <source>
        <dbReference type="Proteomes" id="UP001061958"/>
    </source>
</evidence>
<keyword evidence="3" id="KW-0520">NAD</keyword>
<dbReference type="Gene3D" id="3.40.50.720">
    <property type="entry name" value="NAD(P)-binding Rossmann-like Domain"/>
    <property type="match status" value="3"/>
</dbReference>
<dbReference type="InterPro" id="IPR036291">
    <property type="entry name" value="NAD(P)-bd_dom_sf"/>
</dbReference>
<dbReference type="SUPFAM" id="SSF51735">
    <property type="entry name" value="NAD(P)-binding Rossmann-fold domains"/>
    <property type="match status" value="1"/>
</dbReference>
<name>A0A9C7Q401_9RHOD</name>
<dbReference type="Pfam" id="PF05222">
    <property type="entry name" value="AlaDh_PNT_N"/>
    <property type="match status" value="1"/>
</dbReference>
<dbReference type="AlphaFoldDB" id="A0A9C7Q401"/>
<sequence length="1034" mass="116944">MFNENSPSLGIIRETRSHWERRTPIVPDHVRKLVELGIQVYVQPSKLRIFSDEAYEEAGAILTEDLSVCGTILGVKQVSVSSLLPQRTFCMFSHTIKAQPENMPLLDAVLERKVRLIDYEAIVEVSQDASEGKLPGKRLVAFGRFAGLAGTITFLRGLGERLLALRYNTAFLHMGSAYMYPDLETAKDAVKRVGRMIEERGLPKELCPFIFAVTGNGRVSQGVQEILTLLPCMKVNVDELSTLSSSSVTEDMRRRIYYCVVTTEHMVTPIDSNVVFSKSDYYRNPSNYRPIFHEKVAPYVSVIIHGSYWDMSFCRLLTDSQLQSIVILQSQQRKKRLIGICDITCDYEGAIESLKKFTSIERPFYVYDTMNKDCLDDLSSLPEWGILFHATDNLPAELAKESSEHFSNSLLPFLPKLASHMPTNITELRYEDLPLELQRACIATNGKLTPHFSYISRLREIHEAKPNESQRFHRQVLLKGHLFDSRAINEALDIIEEEHCSFEILRWSIGQTRNMPSTLLLRLDANSEEHAEWVMKKLENVSGKNSNILEEASQSTLQVRDVYETRNSTNSKVLVLGSGRVAAPLIDYLADKEGYELTIASNEPQAAVKIARNRANIRTMLLTMEDMNVVKELIENHDVVVSLLPSQFHANVARLCVEIRKHFVTASYVSPEIQKLDQVARERNVMLVNEVGLDPGIDHMLAHKLIARVRSLNGEIVSFHSWCGGLPAPHCAHSNPFRYKFSWSPKGVLIASQADAKFREDGKLIQVAGKYLMTSARPVRSDVFPDVSLPLEVLPNRDSTQYIEEYQIPEAETVLRGTLRYAGFCEVMDGCMAVGLLETTKNDFLLQCVMENADRQHLREEARSLIASHWKHGRKLFEDQSVERQISSFQEDKAMEALEWLGLFDGELCQLLKVTESPVDALATILEKYLTLGGDEQDAVLMLVQVQYRLRNSHTLHTWTATLSEVGDMHWNSEAYKYTAMARTVGITCAMAVKLVTEKKISASGVIRPSPQLLSEPILSWLTKEGISIRYSET</sequence>
<gene>
    <name evidence="5" type="ORF">GpartN1_g6762.t1</name>
</gene>
<keyword evidence="2" id="KW-0560">Oxidoreductase</keyword>
<dbReference type="InterPro" id="IPR005097">
    <property type="entry name" value="Sacchrp_dh_NADP-bd"/>
</dbReference>
<dbReference type="Proteomes" id="UP001061958">
    <property type="component" value="Unassembled WGS sequence"/>
</dbReference>
<dbReference type="FunFam" id="3.40.50.720:FF:000087">
    <property type="entry name" value="alpha-aminoadipic semialdehyde synthase, mitochondrial"/>
    <property type="match status" value="1"/>
</dbReference>
<evidence type="ECO:0000259" key="4">
    <source>
        <dbReference type="SMART" id="SM01003"/>
    </source>
</evidence>
<evidence type="ECO:0000256" key="1">
    <source>
        <dbReference type="ARBA" id="ARBA00022857"/>
    </source>
</evidence>
<dbReference type="GO" id="GO:0019878">
    <property type="term" value="P:lysine biosynthetic process via aminoadipic acid"/>
    <property type="evidence" value="ECO:0007669"/>
    <property type="project" value="TreeGrafter"/>
</dbReference>
<reference evidence="5" key="1">
    <citation type="journal article" date="2022" name="Proc. Natl. Acad. Sci. U.S.A.">
        <title>Life cycle and functional genomics of the unicellular red alga Galdieria for elucidating algal and plant evolution and industrial use.</title>
        <authorList>
            <person name="Hirooka S."/>
            <person name="Itabashi T."/>
            <person name="Ichinose T.M."/>
            <person name="Onuma R."/>
            <person name="Fujiwara T."/>
            <person name="Yamashita S."/>
            <person name="Jong L.W."/>
            <person name="Tomita R."/>
            <person name="Iwane A.H."/>
            <person name="Miyagishima S.Y."/>
        </authorList>
    </citation>
    <scope>NUCLEOTIDE SEQUENCE</scope>
    <source>
        <strain evidence="5">NBRC 102759</strain>
    </source>
</reference>
<evidence type="ECO:0000313" key="5">
    <source>
        <dbReference type="EMBL" id="GJQ14971.1"/>
    </source>
</evidence>
<protein>
    <recommendedName>
        <fullName evidence="4">Alanine dehydrogenase/pyridine nucleotide transhydrogenase N-terminal domain-containing protein</fullName>
    </recommendedName>
</protein>
<dbReference type="InterPro" id="IPR032095">
    <property type="entry name" value="Sacchrp_dh-like_C"/>
</dbReference>
<comment type="caution">
    <text evidence="5">The sequence shown here is derived from an EMBL/GenBank/DDBJ whole genome shotgun (WGS) entry which is preliminary data.</text>
</comment>
<dbReference type="FunFam" id="3.30.360.10:FF:000008">
    <property type="entry name" value="Alpha-aminoadipic semialdehyde synthase, mitochondrial"/>
    <property type="match status" value="1"/>
</dbReference>
<dbReference type="InterPro" id="IPR007545">
    <property type="entry name" value="LOR/SDH_bifunc_enz_cons_dom"/>
</dbReference>
<dbReference type="InterPro" id="IPR007886">
    <property type="entry name" value="AlaDH/PNT_N"/>
</dbReference>
<evidence type="ECO:0000256" key="2">
    <source>
        <dbReference type="ARBA" id="ARBA00023002"/>
    </source>
</evidence>
<dbReference type="PANTHER" id="PTHR11133">
    <property type="entry name" value="SACCHAROPINE DEHYDROGENASE"/>
    <property type="match status" value="1"/>
</dbReference>